<dbReference type="Pfam" id="PF07731">
    <property type="entry name" value="Cu-oxidase_2"/>
    <property type="match status" value="1"/>
</dbReference>
<evidence type="ECO:0000256" key="8">
    <source>
        <dbReference type="ARBA" id="ARBA00023002"/>
    </source>
</evidence>
<dbReference type="AlphaFoldDB" id="A0AAD2I0V2"/>
<feature type="domain" description="Plastocyanin-like" evidence="12">
    <location>
        <begin position="168"/>
        <end position="266"/>
    </location>
</feature>
<evidence type="ECO:0000259" key="11">
    <source>
        <dbReference type="Pfam" id="PF00394"/>
    </source>
</evidence>
<comment type="catalytic activity">
    <reaction evidence="1">
        <text>4 hydroquinone + O2 = 4 benzosemiquinone + 2 H2O</text>
        <dbReference type="Rhea" id="RHEA:11276"/>
        <dbReference type="ChEBI" id="CHEBI:15377"/>
        <dbReference type="ChEBI" id="CHEBI:15379"/>
        <dbReference type="ChEBI" id="CHEBI:17594"/>
        <dbReference type="ChEBI" id="CHEBI:17977"/>
        <dbReference type="EC" id="1.10.3.2"/>
    </reaction>
</comment>
<dbReference type="PANTHER" id="PTHR11709:SF394">
    <property type="entry name" value="FI03373P-RELATED"/>
    <property type="match status" value="1"/>
</dbReference>
<evidence type="ECO:0000256" key="9">
    <source>
        <dbReference type="ARBA" id="ARBA00023008"/>
    </source>
</evidence>
<evidence type="ECO:0000256" key="10">
    <source>
        <dbReference type="SAM" id="MobiDB-lite"/>
    </source>
</evidence>
<organism evidence="13 14">
    <name type="scientific">Mycena citricolor</name>
    <dbReference type="NCBI Taxonomy" id="2018698"/>
    <lineage>
        <taxon>Eukaryota</taxon>
        <taxon>Fungi</taxon>
        <taxon>Dikarya</taxon>
        <taxon>Basidiomycota</taxon>
        <taxon>Agaricomycotina</taxon>
        <taxon>Agaricomycetes</taxon>
        <taxon>Agaricomycetidae</taxon>
        <taxon>Agaricales</taxon>
        <taxon>Marasmiineae</taxon>
        <taxon>Mycenaceae</taxon>
        <taxon>Mycena</taxon>
    </lineage>
</organism>
<dbReference type="SUPFAM" id="SSF49503">
    <property type="entry name" value="Cupredoxins"/>
    <property type="match status" value="2"/>
</dbReference>
<name>A0AAD2I0V2_9AGAR</name>
<dbReference type="InterPro" id="IPR008972">
    <property type="entry name" value="Cupredoxin"/>
</dbReference>
<evidence type="ECO:0000256" key="5">
    <source>
        <dbReference type="ARBA" id="ARBA00012297"/>
    </source>
</evidence>
<evidence type="ECO:0000256" key="3">
    <source>
        <dbReference type="ARBA" id="ARBA00004613"/>
    </source>
</evidence>
<evidence type="ECO:0000256" key="4">
    <source>
        <dbReference type="ARBA" id="ARBA00010609"/>
    </source>
</evidence>
<keyword evidence="7" id="KW-0479">Metal-binding</keyword>
<comment type="caution">
    <text evidence="13">The sequence shown here is derived from an EMBL/GenBank/DDBJ whole genome shotgun (WGS) entry which is preliminary data.</text>
</comment>
<evidence type="ECO:0000256" key="7">
    <source>
        <dbReference type="ARBA" id="ARBA00022723"/>
    </source>
</evidence>
<keyword evidence="8" id="KW-0560">Oxidoreductase</keyword>
<proteinExistence type="inferred from homology"/>
<feature type="compositionally biased region" description="Polar residues" evidence="10">
    <location>
        <begin position="86"/>
        <end position="106"/>
    </location>
</feature>
<keyword evidence="6" id="KW-0964">Secreted</keyword>
<dbReference type="Proteomes" id="UP001295794">
    <property type="component" value="Unassembled WGS sequence"/>
</dbReference>
<gene>
    <name evidence="13" type="ORF">MYCIT1_LOCUS36992</name>
</gene>
<comment type="similarity">
    <text evidence="4">Belongs to the multicopper oxidase family.</text>
</comment>
<comment type="subcellular location">
    <subcellularLocation>
        <location evidence="3">Secreted</location>
    </subcellularLocation>
</comment>
<evidence type="ECO:0000256" key="1">
    <source>
        <dbReference type="ARBA" id="ARBA00000349"/>
    </source>
</evidence>
<dbReference type="InterPro" id="IPR011706">
    <property type="entry name" value="Cu-oxidase_C"/>
</dbReference>
<reference evidence="13" key="1">
    <citation type="submission" date="2023-11" db="EMBL/GenBank/DDBJ databases">
        <authorList>
            <person name="De Vega J J."/>
            <person name="De Vega J J."/>
        </authorList>
    </citation>
    <scope>NUCLEOTIDE SEQUENCE</scope>
</reference>
<keyword evidence="9" id="KW-0186">Copper</keyword>
<dbReference type="CDD" id="cd13903">
    <property type="entry name" value="CuRO_3_Tv-LCC_like"/>
    <property type="match status" value="1"/>
</dbReference>
<dbReference type="GO" id="GO:0005507">
    <property type="term" value="F:copper ion binding"/>
    <property type="evidence" value="ECO:0007669"/>
    <property type="project" value="InterPro"/>
</dbReference>
<protein>
    <recommendedName>
        <fullName evidence="5">laccase</fullName>
        <ecNumber evidence="5">1.10.3.2</ecNumber>
    </recommendedName>
</protein>
<dbReference type="GO" id="GO:0052716">
    <property type="term" value="F:hydroquinone:oxygen oxidoreductase activity"/>
    <property type="evidence" value="ECO:0007669"/>
    <property type="project" value="UniProtKB-EC"/>
</dbReference>
<evidence type="ECO:0000256" key="2">
    <source>
        <dbReference type="ARBA" id="ARBA00001935"/>
    </source>
</evidence>
<dbReference type="GO" id="GO:0005576">
    <property type="term" value="C:extracellular region"/>
    <property type="evidence" value="ECO:0007669"/>
    <property type="project" value="UniProtKB-SubCell"/>
</dbReference>
<dbReference type="Pfam" id="PF00394">
    <property type="entry name" value="Cu-oxidase"/>
    <property type="match status" value="1"/>
</dbReference>
<dbReference type="FunFam" id="2.60.40.420:FF:000045">
    <property type="entry name" value="Laccase 2"/>
    <property type="match status" value="1"/>
</dbReference>
<sequence>MQASEATIKVFAENLTIIEADGVLHEPLSMDSIQIFAGQRYSFIMTADQVINNYWIRANPNTGPAGFAGGTNSAILRCRSHLWIDPSQSKPSPSNIGANESEPKTPQDTLINGLVNEVNLHPLVNPGAPGGAFIGGADVQLNLALGFNPLIIIYKATLKFTINGATFVPPTVPVLLQILSGAQTAQSLLPSGSVYTLPHFASIEITLAGGAVGGPHPFHLHGHVFDVIRSAGSSTYNYVNPARRDVVSIGNASDNVTIWFFTDNRGLPSGD</sequence>
<dbReference type="InterPro" id="IPR045087">
    <property type="entry name" value="Cu-oxidase_fam"/>
</dbReference>
<feature type="domain" description="Plastocyanin-like" evidence="11">
    <location>
        <begin position="14"/>
        <end position="77"/>
    </location>
</feature>
<evidence type="ECO:0000313" key="13">
    <source>
        <dbReference type="EMBL" id="CAK5284027.1"/>
    </source>
</evidence>
<keyword evidence="14" id="KW-1185">Reference proteome</keyword>
<dbReference type="EMBL" id="CAVNYO010000478">
    <property type="protein sequence ID" value="CAK5284027.1"/>
    <property type="molecule type" value="Genomic_DNA"/>
</dbReference>
<evidence type="ECO:0000256" key="6">
    <source>
        <dbReference type="ARBA" id="ARBA00022525"/>
    </source>
</evidence>
<comment type="cofactor">
    <cofactor evidence="2">
        <name>Cu cation</name>
        <dbReference type="ChEBI" id="CHEBI:23378"/>
    </cofactor>
</comment>
<evidence type="ECO:0000259" key="12">
    <source>
        <dbReference type="Pfam" id="PF07731"/>
    </source>
</evidence>
<dbReference type="EC" id="1.10.3.2" evidence="5"/>
<accession>A0AAD2I0V2</accession>
<dbReference type="Gene3D" id="2.60.40.420">
    <property type="entry name" value="Cupredoxins - blue copper proteins"/>
    <property type="match status" value="2"/>
</dbReference>
<dbReference type="InterPro" id="IPR001117">
    <property type="entry name" value="Cu-oxidase_2nd"/>
</dbReference>
<dbReference type="PANTHER" id="PTHR11709">
    <property type="entry name" value="MULTI-COPPER OXIDASE"/>
    <property type="match status" value="1"/>
</dbReference>
<evidence type="ECO:0000313" key="14">
    <source>
        <dbReference type="Proteomes" id="UP001295794"/>
    </source>
</evidence>
<feature type="region of interest" description="Disordered" evidence="10">
    <location>
        <begin position="85"/>
        <end position="106"/>
    </location>
</feature>